<reference evidence="4" key="3">
    <citation type="journal article" date="2014" name="Nature">
        <title>Elephant shark genome provides unique insights into gnathostome evolution.</title>
        <authorList>
            <consortium name="International Elephant Shark Genome Sequencing Consortium"/>
            <person name="Venkatesh B."/>
            <person name="Lee A.P."/>
            <person name="Ravi V."/>
            <person name="Maurya A.K."/>
            <person name="Lian M.M."/>
            <person name="Swann J.B."/>
            <person name="Ohta Y."/>
            <person name="Flajnik M.F."/>
            <person name="Sutoh Y."/>
            <person name="Kasahara M."/>
            <person name="Hoon S."/>
            <person name="Gangu V."/>
            <person name="Roy S.W."/>
            <person name="Irimia M."/>
            <person name="Korzh V."/>
            <person name="Kondrychyn I."/>
            <person name="Lim Z.W."/>
            <person name="Tay B.H."/>
            <person name="Tohari S."/>
            <person name="Kong K.W."/>
            <person name="Ho S."/>
            <person name="Lorente-Galdos B."/>
            <person name="Quilez J."/>
            <person name="Marques-Bonet T."/>
            <person name="Raney B.J."/>
            <person name="Ingham P.W."/>
            <person name="Tay A."/>
            <person name="Hillier L.W."/>
            <person name="Minx P."/>
            <person name="Boehm T."/>
            <person name="Wilson R.K."/>
            <person name="Brenner S."/>
            <person name="Warren W.C."/>
        </authorList>
    </citation>
    <scope>NUCLEOTIDE SEQUENCE [LARGE SCALE GENOMIC DNA]</scope>
</reference>
<keyword evidence="4" id="KW-1185">Reference proteome</keyword>
<accession>A0A4W3GHC6</accession>
<dbReference type="STRING" id="7868.ENSCMIP00000002781"/>
<feature type="domain" description="PRMT5 TIM barrel" evidence="2">
    <location>
        <begin position="1"/>
        <end position="105"/>
    </location>
</feature>
<dbReference type="PANTHER" id="PTHR10738:SF0">
    <property type="entry name" value="PROTEIN ARGININE N-METHYLTRANSFERASE 5"/>
    <property type="match status" value="1"/>
</dbReference>
<protein>
    <recommendedName>
        <fullName evidence="2">PRMT5 TIM barrel domain-containing protein</fullName>
    </recommendedName>
</protein>
<dbReference type="Proteomes" id="UP000314986">
    <property type="component" value="Unassembled WGS sequence"/>
</dbReference>
<dbReference type="GO" id="GO:0006355">
    <property type="term" value="P:regulation of DNA-templated transcription"/>
    <property type="evidence" value="ECO:0007669"/>
    <property type="project" value="TreeGrafter"/>
</dbReference>
<reference evidence="3" key="5">
    <citation type="submission" date="2025-09" db="UniProtKB">
        <authorList>
            <consortium name="Ensembl"/>
        </authorList>
    </citation>
    <scope>IDENTIFICATION</scope>
</reference>
<proteinExistence type="predicted"/>
<name>A0A4W3GHC6_CALMI</name>
<evidence type="ECO:0000256" key="1">
    <source>
        <dbReference type="ARBA" id="ARBA00022691"/>
    </source>
</evidence>
<sequence>MPMFNPRFKREFGEGPATKRHGALTRSDLLLSSQDWNTLIVGKLSPWIQADAEDERVRRNSEAALIQELDFAAYLGVPAFLIPIRQHDNPNLARVLLNHLLTGHHSTMVSE</sequence>
<dbReference type="Ensembl" id="ENSCMIT00000002877.1">
    <property type="protein sequence ID" value="ENSCMIP00000002781.1"/>
    <property type="gene ID" value="ENSCMIG00000001654.1"/>
</dbReference>
<dbReference type="PANTHER" id="PTHR10738">
    <property type="entry name" value="PROTEIN ARGININE N-METHYLTRANSFERASE 5"/>
    <property type="match status" value="1"/>
</dbReference>
<dbReference type="InParanoid" id="A0A4W3GHC6"/>
<dbReference type="InterPro" id="IPR025799">
    <property type="entry name" value="Arg_MeTrfase"/>
</dbReference>
<keyword evidence="1" id="KW-0949">S-adenosyl-L-methionine</keyword>
<reference evidence="4" key="2">
    <citation type="journal article" date="2007" name="PLoS Biol.">
        <title>Survey sequencing and comparative analysis of the elephant shark (Callorhinchus milii) genome.</title>
        <authorList>
            <person name="Venkatesh B."/>
            <person name="Kirkness E.F."/>
            <person name="Loh Y.H."/>
            <person name="Halpern A.L."/>
            <person name="Lee A.P."/>
            <person name="Johnson J."/>
            <person name="Dandona N."/>
            <person name="Viswanathan L.D."/>
            <person name="Tay A."/>
            <person name="Venter J.C."/>
            <person name="Strausberg R.L."/>
            <person name="Brenner S."/>
        </authorList>
    </citation>
    <scope>NUCLEOTIDE SEQUENCE [LARGE SCALE GENOMIC DNA]</scope>
</reference>
<reference evidence="3" key="4">
    <citation type="submission" date="2025-08" db="UniProtKB">
        <authorList>
            <consortium name="Ensembl"/>
        </authorList>
    </citation>
    <scope>IDENTIFICATION</scope>
</reference>
<dbReference type="GO" id="GO:0005634">
    <property type="term" value="C:nucleus"/>
    <property type="evidence" value="ECO:0007669"/>
    <property type="project" value="TreeGrafter"/>
</dbReference>
<dbReference type="InterPro" id="IPR035247">
    <property type="entry name" value="PRMT5_TIM"/>
</dbReference>
<dbReference type="Gene3D" id="3.20.20.150">
    <property type="entry name" value="Divalent-metal-dependent TIM barrel enzymes"/>
    <property type="match status" value="1"/>
</dbReference>
<dbReference type="Pfam" id="PF17285">
    <property type="entry name" value="PRMT5_TIM"/>
    <property type="match status" value="1"/>
</dbReference>
<dbReference type="AlphaFoldDB" id="A0A4W3GHC6"/>
<evidence type="ECO:0000313" key="4">
    <source>
        <dbReference type="Proteomes" id="UP000314986"/>
    </source>
</evidence>
<evidence type="ECO:0000259" key="2">
    <source>
        <dbReference type="Pfam" id="PF17285"/>
    </source>
</evidence>
<dbReference type="GO" id="GO:0016274">
    <property type="term" value="F:protein-arginine N-methyltransferase activity"/>
    <property type="evidence" value="ECO:0007669"/>
    <property type="project" value="InterPro"/>
</dbReference>
<dbReference type="GO" id="GO:0005829">
    <property type="term" value="C:cytosol"/>
    <property type="evidence" value="ECO:0007669"/>
    <property type="project" value="TreeGrafter"/>
</dbReference>
<reference evidence="4" key="1">
    <citation type="journal article" date="2006" name="Science">
        <title>Ancient noncoding elements conserved in the human genome.</title>
        <authorList>
            <person name="Venkatesh B."/>
            <person name="Kirkness E.F."/>
            <person name="Loh Y.H."/>
            <person name="Halpern A.L."/>
            <person name="Lee A.P."/>
            <person name="Johnson J."/>
            <person name="Dandona N."/>
            <person name="Viswanathan L.D."/>
            <person name="Tay A."/>
            <person name="Venter J.C."/>
            <person name="Strausberg R.L."/>
            <person name="Brenner S."/>
        </authorList>
    </citation>
    <scope>NUCLEOTIDE SEQUENCE [LARGE SCALE GENOMIC DNA]</scope>
</reference>
<organism evidence="3 4">
    <name type="scientific">Callorhinchus milii</name>
    <name type="common">Ghost shark</name>
    <dbReference type="NCBI Taxonomy" id="7868"/>
    <lineage>
        <taxon>Eukaryota</taxon>
        <taxon>Metazoa</taxon>
        <taxon>Chordata</taxon>
        <taxon>Craniata</taxon>
        <taxon>Vertebrata</taxon>
        <taxon>Chondrichthyes</taxon>
        <taxon>Holocephali</taxon>
        <taxon>Chimaeriformes</taxon>
        <taxon>Callorhinchidae</taxon>
        <taxon>Callorhinchus</taxon>
    </lineage>
</organism>
<dbReference type="GeneTree" id="ENSGT00390000001141"/>
<evidence type="ECO:0000313" key="3">
    <source>
        <dbReference type="Ensembl" id="ENSCMIP00000002781.1"/>
    </source>
</evidence>